<dbReference type="RefSeq" id="WP_254166194.1">
    <property type="nucleotide sequence ID" value="NZ_JANAFB010000014.1"/>
</dbReference>
<feature type="region of interest" description="Disordered" evidence="1">
    <location>
        <begin position="120"/>
        <end position="217"/>
    </location>
</feature>
<evidence type="ECO:0000256" key="1">
    <source>
        <dbReference type="SAM" id="MobiDB-lite"/>
    </source>
</evidence>
<dbReference type="Proteomes" id="UP001139502">
    <property type="component" value="Unassembled WGS sequence"/>
</dbReference>
<reference evidence="2" key="1">
    <citation type="submission" date="2022-06" db="EMBL/GenBank/DDBJ databases">
        <title>Rothia sp. isolated from sandalwood seedling.</title>
        <authorList>
            <person name="Tuikhar N."/>
            <person name="Kirdat K."/>
            <person name="Thorat V."/>
            <person name="Swetha P."/>
            <person name="Padma S."/>
            <person name="Sundararaj R."/>
            <person name="Yadav A."/>
        </authorList>
    </citation>
    <scope>NUCLEOTIDE SEQUENCE</scope>
    <source>
        <strain evidence="2">AR01</strain>
    </source>
</reference>
<feature type="compositionally biased region" description="Basic and acidic residues" evidence="1">
    <location>
        <begin position="102"/>
        <end position="114"/>
    </location>
</feature>
<gene>
    <name evidence="2" type="ORF">NBM05_07300</name>
</gene>
<feature type="region of interest" description="Disordered" evidence="1">
    <location>
        <begin position="343"/>
        <end position="370"/>
    </location>
</feature>
<dbReference type="Gene3D" id="1.10.10.10">
    <property type="entry name" value="Winged helix-like DNA-binding domain superfamily/Winged helix DNA-binding domain"/>
    <property type="match status" value="1"/>
</dbReference>
<protein>
    <submittedName>
        <fullName evidence="2">Helix-turn-helix domain-containing protein</fullName>
    </submittedName>
</protein>
<dbReference type="EMBL" id="JANAFB010000014">
    <property type="protein sequence ID" value="MCP3425816.1"/>
    <property type="molecule type" value="Genomic_DNA"/>
</dbReference>
<organism evidence="2 3">
    <name type="scientific">Rothia santali</name>
    <dbReference type="NCBI Taxonomy" id="2949643"/>
    <lineage>
        <taxon>Bacteria</taxon>
        <taxon>Bacillati</taxon>
        <taxon>Actinomycetota</taxon>
        <taxon>Actinomycetes</taxon>
        <taxon>Micrococcales</taxon>
        <taxon>Micrococcaceae</taxon>
        <taxon>Rothia</taxon>
    </lineage>
</organism>
<comment type="caution">
    <text evidence="2">The sequence shown here is derived from an EMBL/GenBank/DDBJ whole genome shotgun (WGS) entry which is preliminary data.</text>
</comment>
<accession>A0A9X2KL80</accession>
<proteinExistence type="predicted"/>
<name>A0A9X2KL80_9MICC</name>
<feature type="region of interest" description="Disordered" evidence="1">
    <location>
        <begin position="95"/>
        <end position="114"/>
    </location>
</feature>
<dbReference type="AlphaFoldDB" id="A0A9X2KL80"/>
<sequence>MSIAATSWVFTHSLKPAQFVVLFSVADEAESDGACYMGQKKLAWKADCSVRTVQRQLKEFEQMGLLHIERRYPEWARGRMTDAIVLHLDQAGTKGAYPGQAEIKKQQDEDRRRYEVPVDVVEDGPDSADADLHDNLSPRCVSPSQDQGDILSPRPIYPTVSNDLGDIFESKDSGALKGTRARLTRQSRQSENDSNSKTEPAAPETDGQTDEDSSPAKVCRGVSLDQLRGRLGSVLSGVSDEQLEVMISIVLDRASGRVKSPLAFVAAGINREPAELRSQAEDLLTVKTGATAADWDDFLADEVGAQLAETSGTAALRTCPVHQIDHLGTCPSCRADSLATQPEDAVSGAADGRTYREQVRQQREARRGAS</sequence>
<keyword evidence="3" id="KW-1185">Reference proteome</keyword>
<feature type="compositionally biased region" description="Acidic residues" evidence="1">
    <location>
        <begin position="120"/>
        <end position="129"/>
    </location>
</feature>
<dbReference type="InterPro" id="IPR036388">
    <property type="entry name" value="WH-like_DNA-bd_sf"/>
</dbReference>
<evidence type="ECO:0000313" key="3">
    <source>
        <dbReference type="Proteomes" id="UP001139502"/>
    </source>
</evidence>
<feature type="compositionally biased region" description="Basic and acidic residues" evidence="1">
    <location>
        <begin position="353"/>
        <end position="370"/>
    </location>
</feature>
<dbReference type="Pfam" id="PF13730">
    <property type="entry name" value="HTH_36"/>
    <property type="match status" value="1"/>
</dbReference>
<evidence type="ECO:0000313" key="2">
    <source>
        <dbReference type="EMBL" id="MCP3425816.1"/>
    </source>
</evidence>